<organism evidence="6 7">
    <name type="scientific">Saccharomyces cerevisiae x Saccharomyces kudriavzevii (strain VIN7)</name>
    <name type="common">Yeast</name>
    <dbReference type="NCBI Taxonomy" id="1095631"/>
    <lineage>
        <taxon>Eukaryota</taxon>
        <taxon>Fungi</taxon>
        <taxon>Dikarya</taxon>
        <taxon>Ascomycota</taxon>
        <taxon>Saccharomycotina</taxon>
        <taxon>Saccharomycetes</taxon>
        <taxon>Saccharomycetales</taxon>
        <taxon>Saccharomycetaceae</taxon>
        <taxon>Saccharomyces</taxon>
    </lineage>
</organism>
<accession>H0H2H7</accession>
<sequence length="275" mass="31304">MGLPKSLYKKLLIDVPAKGANLNCRQSATNVSPVVTNFEKWSGKRRKIYFKDEEEMMIQNHLENFNLRNNVYGRILASPMRAEKISKLKSCRELLIPLKVVSTDEKDHIAENSKLKLVPILEYSRPCKSSYILNSASIVRDNLAAGKSWFPLSILQSSTQKKLVLDTSTFISEYSNQLLELIRARLTEASNVEPSPKNRVLVTYDETNTAPIEIERIEDGELRVTQSIFNLSCLQAPALEATMNKDEANKGIYLDADHDKDLIKHLYRIILFSLM</sequence>
<evidence type="ECO:0000256" key="3">
    <source>
        <dbReference type="ARBA" id="ARBA00006716"/>
    </source>
</evidence>
<evidence type="ECO:0000313" key="7">
    <source>
        <dbReference type="Proteomes" id="UP000009009"/>
    </source>
</evidence>
<dbReference type="HOGENOM" id="CLU_090059_0_0_1"/>
<keyword evidence="7" id="KW-1185">Reference proteome</keyword>
<dbReference type="InterPro" id="IPR031415">
    <property type="entry name" value="Rrg8"/>
</dbReference>
<protein>
    <recommendedName>
        <fullName evidence="4">Required for respiratory growth protein 8, mitochondrial</fullName>
    </recommendedName>
</protein>
<keyword evidence="5" id="KW-0496">Mitochondrion</keyword>
<comment type="subcellular location">
    <subcellularLocation>
        <location evidence="2">Mitochondrion</location>
    </subcellularLocation>
</comment>
<evidence type="ECO:0000313" key="6">
    <source>
        <dbReference type="EMBL" id="EHM99722.1"/>
    </source>
</evidence>
<dbReference type="GO" id="GO:0005739">
    <property type="term" value="C:mitochondrion"/>
    <property type="evidence" value="ECO:0007669"/>
    <property type="project" value="UniProtKB-SubCell"/>
</dbReference>
<dbReference type="Proteomes" id="UP000009009">
    <property type="component" value="Unassembled WGS sequence"/>
</dbReference>
<comment type="similarity">
    <text evidence="3">Belongs to the RRG8 family.</text>
</comment>
<comment type="caution">
    <text evidence="6">The sequence shown here is derived from an EMBL/GenBank/DDBJ whole genome shotgun (WGS) entry which is preliminary data.</text>
</comment>
<comment type="function">
    <text evidence="1">Required for respiratory activity and maintenance and expression of the mitochondrial genome.</text>
</comment>
<dbReference type="AlphaFoldDB" id="H0H2H7"/>
<reference evidence="6 7" key="1">
    <citation type="journal article" date="2012" name="FEMS Yeast Res.">
        <title>The genome sequence of the wine yeast VIN7 reveals an allotriploid hybrid genome with Saccharomyces cerevisiae and Saccharomyces kudriavzevii origins.</title>
        <authorList>
            <person name="Borneman A.R."/>
            <person name="Desany B.A."/>
            <person name="Riches D."/>
            <person name="Affourtit J.P."/>
            <person name="Forgan A.H."/>
            <person name="Pretorius I.S."/>
            <person name="Egholm M."/>
            <person name="Chambers P.J."/>
        </authorList>
    </citation>
    <scope>NUCLEOTIDE SEQUENCE [LARGE SCALE GENOMIC DNA]</scope>
    <source>
        <strain evidence="6 7">VIN7</strain>
    </source>
</reference>
<evidence type="ECO:0000256" key="4">
    <source>
        <dbReference type="ARBA" id="ARBA00013944"/>
    </source>
</evidence>
<dbReference type="EMBL" id="AGVY01000389">
    <property type="protein sequence ID" value="EHM99722.1"/>
    <property type="molecule type" value="Genomic_DNA"/>
</dbReference>
<evidence type="ECO:0000256" key="2">
    <source>
        <dbReference type="ARBA" id="ARBA00004173"/>
    </source>
</evidence>
<gene>
    <name evidence="6" type="ORF">VIN7_10544</name>
</gene>
<dbReference type="Pfam" id="PF17068">
    <property type="entry name" value="RRG8"/>
    <property type="match status" value="1"/>
</dbReference>
<evidence type="ECO:0000256" key="5">
    <source>
        <dbReference type="ARBA" id="ARBA00023128"/>
    </source>
</evidence>
<name>H0H2H7_SACCK</name>
<evidence type="ECO:0000256" key="1">
    <source>
        <dbReference type="ARBA" id="ARBA00003548"/>
    </source>
</evidence>
<dbReference type="PhylomeDB" id="H0H2H7"/>
<dbReference type="OrthoDB" id="4035333at2759"/>
<proteinExistence type="inferred from homology"/>